<reference evidence="1 2" key="1">
    <citation type="submission" date="2018-01" db="EMBL/GenBank/DDBJ databases">
        <title>Bacillus asahii Genome sequencing and assembly.</title>
        <authorList>
            <person name="Jiang H."/>
            <person name="Feng Y."/>
            <person name="Zhao F."/>
            <person name="Lin X."/>
        </authorList>
    </citation>
    <scope>NUCLEOTIDE SEQUENCE [LARGE SCALE GENOMIC DNA]</scope>
    <source>
        <strain evidence="1 2">OM18</strain>
    </source>
</reference>
<dbReference type="Proteomes" id="UP000283095">
    <property type="component" value="Chromosome"/>
</dbReference>
<sequence>MCIKKDYPHLHIPYSYTSIEQLEKGLIYLAQLIKGYAKK</sequence>
<dbReference type="KEGG" id="pasa:BAOM_5079"/>
<proteinExistence type="predicted"/>
<dbReference type="EMBL" id="CP026095">
    <property type="protein sequence ID" value="AZV45608.1"/>
    <property type="molecule type" value="Genomic_DNA"/>
</dbReference>
<organism evidence="1 2">
    <name type="scientific">Peribacillus asahii</name>
    <dbReference type="NCBI Taxonomy" id="228899"/>
    <lineage>
        <taxon>Bacteria</taxon>
        <taxon>Bacillati</taxon>
        <taxon>Bacillota</taxon>
        <taxon>Bacilli</taxon>
        <taxon>Bacillales</taxon>
        <taxon>Bacillaceae</taxon>
        <taxon>Peribacillus</taxon>
    </lineage>
</organism>
<gene>
    <name evidence="1" type="ORF">BAOM_5079</name>
</gene>
<accession>A0A3Q9RSA3</accession>
<name>A0A3Q9RSA3_9BACI</name>
<evidence type="ECO:0000313" key="2">
    <source>
        <dbReference type="Proteomes" id="UP000283095"/>
    </source>
</evidence>
<evidence type="ECO:0000313" key="1">
    <source>
        <dbReference type="EMBL" id="AZV45608.1"/>
    </source>
</evidence>
<protein>
    <submittedName>
        <fullName evidence="1">Uncharacterized protein</fullName>
    </submittedName>
</protein>
<dbReference type="AlphaFoldDB" id="A0A3Q9RSA3"/>